<evidence type="ECO:0000313" key="1">
    <source>
        <dbReference type="EMBL" id="TPN81219.1"/>
    </source>
</evidence>
<dbReference type="EMBL" id="VFWZ01000011">
    <property type="protein sequence ID" value="TPN81219.1"/>
    <property type="molecule type" value="Genomic_DNA"/>
</dbReference>
<reference evidence="1 2" key="1">
    <citation type="submission" date="2019-06" db="EMBL/GenBank/DDBJ databases">
        <authorList>
            <person name="Meng X."/>
        </authorList>
    </citation>
    <scope>NUCLEOTIDE SEQUENCE [LARGE SCALE GENOMIC DNA]</scope>
    <source>
        <strain evidence="1 2">M625</strain>
    </source>
</reference>
<gene>
    <name evidence="1" type="ORF">FHK87_24865</name>
</gene>
<protein>
    <submittedName>
        <fullName evidence="1">Uncharacterized protein</fullName>
    </submittedName>
</protein>
<proteinExistence type="predicted"/>
<organism evidence="1 2">
    <name type="scientific">Aquimarina algicola</name>
    <dbReference type="NCBI Taxonomy" id="2589995"/>
    <lineage>
        <taxon>Bacteria</taxon>
        <taxon>Pseudomonadati</taxon>
        <taxon>Bacteroidota</taxon>
        <taxon>Flavobacteriia</taxon>
        <taxon>Flavobacteriales</taxon>
        <taxon>Flavobacteriaceae</taxon>
        <taxon>Aquimarina</taxon>
    </lineage>
</organism>
<dbReference type="OrthoDB" id="1441484at2"/>
<evidence type="ECO:0000313" key="2">
    <source>
        <dbReference type="Proteomes" id="UP000315540"/>
    </source>
</evidence>
<sequence length="203" mass="23136">MKSIQLHLLLIIGILFTSCSQNTLPSELIQDEQGYTELSEYIYSHYPELEDNIEVLEFSYSAGLVSSHKDLVESSISLDFVRGDDKDRIVNYRIDSNRLLTNNNVDISVGEAFNQKLSNSYETYKPFLFSSDLINLTNINNAISKSTELFKEDANVQDAICSMVRIEKKGEQPILSIRIEQNKFASSISRSYEWSVDGQNQIK</sequence>
<accession>A0A504J2C2</accession>
<comment type="caution">
    <text evidence="1">The sequence shown here is derived from an EMBL/GenBank/DDBJ whole genome shotgun (WGS) entry which is preliminary data.</text>
</comment>
<dbReference type="AlphaFoldDB" id="A0A504J2C2"/>
<name>A0A504J2C2_9FLAO</name>
<dbReference type="PROSITE" id="PS51257">
    <property type="entry name" value="PROKAR_LIPOPROTEIN"/>
    <property type="match status" value="1"/>
</dbReference>
<dbReference type="RefSeq" id="WP_140597593.1">
    <property type="nucleotide sequence ID" value="NZ_VFWZ01000011.1"/>
</dbReference>
<dbReference type="Proteomes" id="UP000315540">
    <property type="component" value="Unassembled WGS sequence"/>
</dbReference>
<keyword evidence="2" id="KW-1185">Reference proteome</keyword>